<dbReference type="Gene3D" id="1.20.140.150">
    <property type="match status" value="1"/>
</dbReference>
<keyword evidence="1" id="KW-0812">Transmembrane</keyword>
<evidence type="ECO:0000256" key="1">
    <source>
        <dbReference type="SAM" id="Phobius"/>
    </source>
</evidence>
<keyword evidence="1" id="KW-0472">Membrane</keyword>
<dbReference type="Proteomes" id="UP000515203">
    <property type="component" value="Unplaced"/>
</dbReference>
<dbReference type="InParanoid" id="A0A6P6DXJ8"/>
<gene>
    <name evidence="3" type="primary">LOC101562067</name>
</gene>
<dbReference type="AlphaFoldDB" id="A0A6P6DXJ8"/>
<proteinExistence type="predicted"/>
<feature type="transmembrane region" description="Helical" evidence="1">
    <location>
        <begin position="127"/>
        <end position="150"/>
    </location>
</feature>
<evidence type="ECO:0000313" key="2">
    <source>
        <dbReference type="Proteomes" id="UP000515203"/>
    </source>
</evidence>
<name>A0A6P6DXJ8_OCTDE</name>
<feature type="transmembrane region" description="Helical" evidence="1">
    <location>
        <begin position="14"/>
        <end position="40"/>
    </location>
</feature>
<protein>
    <submittedName>
        <fullName evidence="3">Uncharacterized protein LOC101562067</fullName>
    </submittedName>
</protein>
<organism evidence="2 3">
    <name type="scientific">Octodon degus</name>
    <name type="common">Degu</name>
    <name type="synonym">Sciurus degus</name>
    <dbReference type="NCBI Taxonomy" id="10160"/>
    <lineage>
        <taxon>Eukaryota</taxon>
        <taxon>Metazoa</taxon>
        <taxon>Chordata</taxon>
        <taxon>Craniata</taxon>
        <taxon>Vertebrata</taxon>
        <taxon>Euteleostomi</taxon>
        <taxon>Mammalia</taxon>
        <taxon>Eutheria</taxon>
        <taxon>Euarchontoglires</taxon>
        <taxon>Glires</taxon>
        <taxon>Rodentia</taxon>
        <taxon>Hystricomorpha</taxon>
        <taxon>Octodontidae</taxon>
        <taxon>Octodon</taxon>
    </lineage>
</organism>
<dbReference type="RefSeq" id="XP_023564493.1">
    <property type="nucleotide sequence ID" value="XM_023708725.1"/>
</dbReference>
<feature type="transmembrane region" description="Helical" evidence="1">
    <location>
        <begin position="182"/>
        <end position="203"/>
    </location>
</feature>
<evidence type="ECO:0000313" key="3">
    <source>
        <dbReference type="RefSeq" id="XP_023564493.1"/>
    </source>
</evidence>
<dbReference type="OrthoDB" id="9836705at2759"/>
<keyword evidence="2" id="KW-1185">Reference proteome</keyword>
<keyword evidence="1" id="KW-1133">Transmembrane helix</keyword>
<reference evidence="3" key="1">
    <citation type="submission" date="2025-08" db="UniProtKB">
        <authorList>
            <consortium name="RefSeq"/>
        </authorList>
    </citation>
    <scope>IDENTIFICATION</scope>
</reference>
<feature type="transmembrane region" description="Helical" evidence="1">
    <location>
        <begin position="94"/>
        <end position="115"/>
    </location>
</feature>
<dbReference type="GeneID" id="101562067"/>
<sequence>MILTTYSFSEVKQLIYCITVLLFTFAMWILSVILVSSISWRVWEFDSQVVPLAYIGLWKAQYYLRENTSVLVLAEADIHSGWTYAVELEYAKELMMLVNFMLFAAVIFCTVAFIVSRSKTNYQDFLTLYYTFSALLLLLSSGCVALAVSWNYTMDLSGQSTLDFPLEFPVEKEDVTKKHSSYVFPLGISTAALSFLDAILCLYSMIFTEPKPMPPEDDP</sequence>
<accession>A0A6P6DXJ8</accession>
<dbReference type="FunCoup" id="A0A6P6DXJ8">
    <property type="interactions" value="3"/>
</dbReference>